<gene>
    <name evidence="2" type="ORF">OHU17_34130</name>
</gene>
<evidence type="ECO:0000313" key="2">
    <source>
        <dbReference type="EMBL" id="WUO50478.1"/>
    </source>
</evidence>
<dbReference type="InterPro" id="IPR035992">
    <property type="entry name" value="Ricin_B-like_lectins"/>
</dbReference>
<keyword evidence="3" id="KW-1185">Reference proteome</keyword>
<dbReference type="EMBL" id="CP108057">
    <property type="protein sequence ID" value="WUO50478.1"/>
    <property type="molecule type" value="Genomic_DNA"/>
</dbReference>
<feature type="domain" description="Endonuclease/exonuclease/phosphatase" evidence="1">
    <location>
        <begin position="26"/>
        <end position="249"/>
    </location>
</feature>
<evidence type="ECO:0000259" key="1">
    <source>
        <dbReference type="Pfam" id="PF03372"/>
    </source>
</evidence>
<dbReference type="GO" id="GO:0004519">
    <property type="term" value="F:endonuclease activity"/>
    <property type="evidence" value="ECO:0007669"/>
    <property type="project" value="UniProtKB-KW"/>
</dbReference>
<dbReference type="InterPro" id="IPR003539">
    <property type="entry name" value="CD_toxinB"/>
</dbReference>
<dbReference type="InterPro" id="IPR005135">
    <property type="entry name" value="Endo/exonuclease/phosphatase"/>
</dbReference>
<name>A0ABZ1RV37_9ACTN</name>
<dbReference type="PRINTS" id="PR01388">
    <property type="entry name" value="CDTOXINB"/>
</dbReference>
<dbReference type="Pfam" id="PF03372">
    <property type="entry name" value="Exo_endo_phos"/>
    <property type="match status" value="1"/>
</dbReference>
<reference evidence="2" key="1">
    <citation type="submission" date="2022-10" db="EMBL/GenBank/DDBJ databases">
        <title>The complete genomes of actinobacterial strains from the NBC collection.</title>
        <authorList>
            <person name="Joergensen T.S."/>
            <person name="Alvarez Arevalo M."/>
            <person name="Sterndorff E.B."/>
            <person name="Faurdal D."/>
            <person name="Vuksanovic O."/>
            <person name="Mourched A.-S."/>
            <person name="Charusanti P."/>
            <person name="Shaw S."/>
            <person name="Blin K."/>
            <person name="Weber T."/>
        </authorList>
    </citation>
    <scope>NUCLEOTIDE SEQUENCE</scope>
    <source>
        <strain evidence="2">NBC_00283</strain>
    </source>
</reference>
<protein>
    <submittedName>
        <fullName evidence="2">Endonuclease/exonuclease/phosphatase family protein</fullName>
    </submittedName>
</protein>
<dbReference type="SUPFAM" id="SSF50370">
    <property type="entry name" value="Ricin B-like lectins"/>
    <property type="match status" value="2"/>
</dbReference>
<proteinExistence type="predicted"/>
<dbReference type="Gene3D" id="3.60.10.10">
    <property type="entry name" value="Endonuclease/exonuclease/phosphatase"/>
    <property type="match status" value="1"/>
</dbReference>
<dbReference type="SUPFAM" id="SSF56219">
    <property type="entry name" value="DNase I-like"/>
    <property type="match status" value="1"/>
</dbReference>
<sequence>MISMMATWLAIPVAPAEAAVRDHIAVTWNMQGATSGGQSNWADQVRAMFTVQGADVVALQEAGSVPGSAAGNPLRTFTYQTPAGVNYQVREYLWRGSSSRGTNYYVYHMQTDPNGNRVNLAIVTRQRASTVHILPPVGSRAMFGVELGDGSVFWTAHAGAHVGNDAARIVAAVRTEMIALNRPSWALLADFNRSPSQLVADPAWPGNTVRVVSSGSQTQRSGGELDYMVTSDFTATYRAAQLGGPLSDHHPVTFGRNLRAAADVPEMLTSGRWKQQILCASASDDSVWLRDLEGENGYCQWLQYPVGNDHFLLYNLGKDKVMAYEGGDGGPVVMEEYSAAGRNQQNFSWGGKEEWDAYALQSYYDSGQNVDAKATGSDTPRTGPIHTRGWRHGDQMELTWNKRSEEHVVSSPFPDHNLCASDADNLVWLKDQASSDADCQWFQVGGDDKFTLYNPANGKVMAYEGGDGGPVVMEDYSAAGRNQQNFSWGGKEEWDAYALQSYYDSGQNVDAKATNSDTPRTDAVHTRGWRHDFQQELTWKTAQ</sequence>
<keyword evidence="2" id="KW-0255">Endonuclease</keyword>
<organism evidence="2 3">
    <name type="scientific">Streptomyces goshikiensis</name>
    <dbReference type="NCBI Taxonomy" id="1942"/>
    <lineage>
        <taxon>Bacteria</taxon>
        <taxon>Bacillati</taxon>
        <taxon>Actinomycetota</taxon>
        <taxon>Actinomycetes</taxon>
        <taxon>Kitasatosporales</taxon>
        <taxon>Streptomycetaceae</taxon>
        <taxon>Streptomyces</taxon>
    </lineage>
</organism>
<keyword evidence="2" id="KW-0378">Hydrolase</keyword>
<keyword evidence="2" id="KW-0540">Nuclease</keyword>
<dbReference type="InterPro" id="IPR036691">
    <property type="entry name" value="Endo/exonu/phosph_ase_sf"/>
</dbReference>
<dbReference type="Proteomes" id="UP001432075">
    <property type="component" value="Chromosome"/>
</dbReference>
<dbReference type="RefSeq" id="WP_328777270.1">
    <property type="nucleotide sequence ID" value="NZ_CP108057.1"/>
</dbReference>
<evidence type="ECO:0000313" key="3">
    <source>
        <dbReference type="Proteomes" id="UP001432075"/>
    </source>
</evidence>
<accession>A0ABZ1RV37</accession>